<sequence>MFTFAKAVSDFELRIDPPVPPVCNEFPNNFVDDFGSLFLNNFCSGFDSVLSREPETIIPYADDDAKHVTASV</sequence>
<gene>
    <name evidence="1" type="ORF">DERP_009393</name>
</gene>
<accession>A0ABQ8ITN2</accession>
<organism evidence="1 2">
    <name type="scientific">Dermatophagoides pteronyssinus</name>
    <name type="common">European house dust mite</name>
    <dbReference type="NCBI Taxonomy" id="6956"/>
    <lineage>
        <taxon>Eukaryota</taxon>
        <taxon>Metazoa</taxon>
        <taxon>Ecdysozoa</taxon>
        <taxon>Arthropoda</taxon>
        <taxon>Chelicerata</taxon>
        <taxon>Arachnida</taxon>
        <taxon>Acari</taxon>
        <taxon>Acariformes</taxon>
        <taxon>Sarcoptiformes</taxon>
        <taxon>Astigmata</taxon>
        <taxon>Psoroptidia</taxon>
        <taxon>Analgoidea</taxon>
        <taxon>Pyroglyphidae</taxon>
        <taxon>Dermatophagoidinae</taxon>
        <taxon>Dermatophagoides</taxon>
    </lineage>
</organism>
<proteinExistence type="predicted"/>
<reference evidence="1 2" key="2">
    <citation type="journal article" date="2022" name="Mol. Biol. Evol.">
        <title>Comparative Genomics Reveals Insights into the Divergent Evolution of Astigmatic Mites and Household Pest Adaptations.</title>
        <authorList>
            <person name="Xiong Q."/>
            <person name="Wan A.T."/>
            <person name="Liu X."/>
            <person name="Fung C.S."/>
            <person name="Xiao X."/>
            <person name="Malainual N."/>
            <person name="Hou J."/>
            <person name="Wang L."/>
            <person name="Wang M."/>
            <person name="Yang K.Y."/>
            <person name="Cui Y."/>
            <person name="Leung E.L."/>
            <person name="Nong W."/>
            <person name="Shin S.K."/>
            <person name="Au S.W."/>
            <person name="Jeong K.Y."/>
            <person name="Chew F.T."/>
            <person name="Hui J.H."/>
            <person name="Leung T.F."/>
            <person name="Tungtrongchitr A."/>
            <person name="Zhong N."/>
            <person name="Liu Z."/>
            <person name="Tsui S.K."/>
        </authorList>
    </citation>
    <scope>NUCLEOTIDE SEQUENCE [LARGE SCALE GENOMIC DNA]</scope>
    <source>
        <strain evidence="1">Derp</strain>
    </source>
</reference>
<evidence type="ECO:0000313" key="1">
    <source>
        <dbReference type="EMBL" id="KAH9413689.1"/>
    </source>
</evidence>
<keyword evidence="2" id="KW-1185">Reference proteome</keyword>
<evidence type="ECO:0000313" key="2">
    <source>
        <dbReference type="Proteomes" id="UP000887458"/>
    </source>
</evidence>
<comment type="caution">
    <text evidence="1">The sequence shown here is derived from an EMBL/GenBank/DDBJ whole genome shotgun (WGS) entry which is preliminary data.</text>
</comment>
<protein>
    <submittedName>
        <fullName evidence="1">Uncharacterized protein</fullName>
    </submittedName>
</protein>
<dbReference type="Proteomes" id="UP000887458">
    <property type="component" value="Unassembled WGS sequence"/>
</dbReference>
<name>A0ABQ8ITN2_DERPT</name>
<dbReference type="EMBL" id="NJHN03000120">
    <property type="protein sequence ID" value="KAH9413689.1"/>
    <property type="molecule type" value="Genomic_DNA"/>
</dbReference>
<reference evidence="1 2" key="1">
    <citation type="journal article" date="2018" name="J. Allergy Clin. Immunol.">
        <title>High-quality assembly of Dermatophagoides pteronyssinus genome and transcriptome reveals a wide range of novel allergens.</title>
        <authorList>
            <person name="Liu X.Y."/>
            <person name="Yang K.Y."/>
            <person name="Wang M.Q."/>
            <person name="Kwok J.S."/>
            <person name="Zeng X."/>
            <person name="Yang Z."/>
            <person name="Xiao X.J."/>
            <person name="Lau C.P."/>
            <person name="Li Y."/>
            <person name="Huang Z.M."/>
            <person name="Ba J.G."/>
            <person name="Yim A.K."/>
            <person name="Ouyang C.Y."/>
            <person name="Ngai S.M."/>
            <person name="Chan T.F."/>
            <person name="Leung E.L."/>
            <person name="Liu L."/>
            <person name="Liu Z.G."/>
            <person name="Tsui S.K."/>
        </authorList>
    </citation>
    <scope>NUCLEOTIDE SEQUENCE [LARGE SCALE GENOMIC DNA]</scope>
    <source>
        <strain evidence="1">Derp</strain>
    </source>
</reference>